<protein>
    <recommendedName>
        <fullName evidence="4">Protein kinase domain-containing protein</fullName>
    </recommendedName>
</protein>
<evidence type="ECO:0000256" key="2">
    <source>
        <dbReference type="PROSITE-ProRule" id="PRU00339"/>
    </source>
</evidence>
<dbReference type="GeneID" id="94826507"/>
<evidence type="ECO:0000259" key="4">
    <source>
        <dbReference type="PROSITE" id="PS50011"/>
    </source>
</evidence>
<evidence type="ECO:0000313" key="6">
    <source>
        <dbReference type="Proteomes" id="UP000179807"/>
    </source>
</evidence>
<dbReference type="InterPro" id="IPR001245">
    <property type="entry name" value="Ser-Thr/Tyr_kinase_cat_dom"/>
</dbReference>
<dbReference type="InterPro" id="IPR006597">
    <property type="entry name" value="Sel1-like"/>
</dbReference>
<dbReference type="SUPFAM" id="SSF81901">
    <property type="entry name" value="HCP-like"/>
    <property type="match status" value="2"/>
</dbReference>
<reference evidence="5" key="1">
    <citation type="submission" date="2016-10" db="EMBL/GenBank/DDBJ databases">
        <authorList>
            <person name="Benchimol M."/>
            <person name="Almeida L.G."/>
            <person name="Vasconcelos A.T."/>
            <person name="Perreira-Neves A."/>
            <person name="Rosa I.A."/>
            <person name="Tasca T."/>
            <person name="Bogo M.R."/>
            <person name="de Souza W."/>
        </authorList>
    </citation>
    <scope>NUCLEOTIDE SEQUENCE [LARGE SCALE GENOMIC DNA]</scope>
    <source>
        <strain evidence="5">K</strain>
    </source>
</reference>
<dbReference type="InterPro" id="IPR050767">
    <property type="entry name" value="Sel1_AlgK"/>
</dbReference>
<dbReference type="SUPFAM" id="SSF56112">
    <property type="entry name" value="Protein kinase-like (PK-like)"/>
    <property type="match status" value="1"/>
</dbReference>
<dbReference type="AlphaFoldDB" id="A0A1J4KKA1"/>
<name>A0A1J4KKA1_9EUKA</name>
<dbReference type="Gene3D" id="1.10.510.10">
    <property type="entry name" value="Transferase(Phosphotransferase) domain 1"/>
    <property type="match status" value="1"/>
</dbReference>
<feature type="compositionally biased region" description="Polar residues" evidence="3">
    <location>
        <begin position="395"/>
        <end position="404"/>
    </location>
</feature>
<dbReference type="PROSITE" id="PS50005">
    <property type="entry name" value="TPR"/>
    <property type="match status" value="1"/>
</dbReference>
<dbReference type="Gene3D" id="1.25.40.10">
    <property type="entry name" value="Tetratricopeptide repeat domain"/>
    <property type="match status" value="2"/>
</dbReference>
<evidence type="ECO:0000256" key="3">
    <source>
        <dbReference type="SAM" id="MobiDB-lite"/>
    </source>
</evidence>
<feature type="compositionally biased region" description="Acidic residues" evidence="3">
    <location>
        <begin position="435"/>
        <end position="446"/>
    </location>
</feature>
<dbReference type="InterPro" id="IPR000719">
    <property type="entry name" value="Prot_kinase_dom"/>
</dbReference>
<dbReference type="Proteomes" id="UP000179807">
    <property type="component" value="Unassembled WGS sequence"/>
</dbReference>
<accession>A0A1J4KKA1</accession>
<dbReference type="GO" id="GO:0004672">
    <property type="term" value="F:protein kinase activity"/>
    <property type="evidence" value="ECO:0007669"/>
    <property type="project" value="InterPro"/>
</dbReference>
<comment type="similarity">
    <text evidence="1">Belongs to the sel-1 family.</text>
</comment>
<feature type="compositionally biased region" description="Basic residues" evidence="3">
    <location>
        <begin position="359"/>
        <end position="374"/>
    </location>
</feature>
<feature type="compositionally biased region" description="Basic and acidic residues" evidence="3">
    <location>
        <begin position="384"/>
        <end position="394"/>
    </location>
</feature>
<gene>
    <name evidence="5" type="ORF">TRFO_04286</name>
</gene>
<dbReference type="RefSeq" id="XP_068363404.1">
    <property type="nucleotide sequence ID" value="XM_068491803.1"/>
</dbReference>
<dbReference type="OrthoDB" id="2148946at2759"/>
<organism evidence="5 6">
    <name type="scientific">Tritrichomonas foetus</name>
    <dbReference type="NCBI Taxonomy" id="1144522"/>
    <lineage>
        <taxon>Eukaryota</taxon>
        <taxon>Metamonada</taxon>
        <taxon>Parabasalia</taxon>
        <taxon>Tritrichomonadida</taxon>
        <taxon>Tritrichomonadidae</taxon>
        <taxon>Tritrichomonas</taxon>
    </lineage>
</organism>
<proteinExistence type="inferred from homology"/>
<dbReference type="InterPro" id="IPR011009">
    <property type="entry name" value="Kinase-like_dom_sf"/>
</dbReference>
<dbReference type="PANTHER" id="PTHR11102">
    <property type="entry name" value="SEL-1-LIKE PROTEIN"/>
    <property type="match status" value="1"/>
</dbReference>
<dbReference type="Pfam" id="PF08238">
    <property type="entry name" value="Sel1"/>
    <property type="match status" value="7"/>
</dbReference>
<dbReference type="EMBL" id="MLAK01000616">
    <property type="protein sequence ID" value="OHT10268.1"/>
    <property type="molecule type" value="Genomic_DNA"/>
</dbReference>
<evidence type="ECO:0000256" key="1">
    <source>
        <dbReference type="ARBA" id="ARBA00038101"/>
    </source>
</evidence>
<dbReference type="PANTHER" id="PTHR11102:SF160">
    <property type="entry name" value="ERAD-ASSOCIATED E3 UBIQUITIN-PROTEIN LIGASE COMPONENT HRD3"/>
    <property type="match status" value="1"/>
</dbReference>
<sequence>MALVNNPIIAEFQNFMLDSTHFTKTDDIPEEGPFGICFKARNNRAASDDIDDKYVVIREQLSNDEIEIGPFDDDDDNVPQKIDRQSGSKRFLREIEFFIKVKPHCGIVKFHGYFLSPEMSIVTAYLPGPTLNTLIIEKSTRFERIWTDTFKDKLIFGIAASMMHLHSYKAVHRYLVPKNIKFDRNMNPKITNFCYSKTEVDGNAVMNSKFDIQEPFFMAPELLIREGGKQPNFTNKVDVYSFAILAYVILYGSYDNLLTIKAKDRGEPEKIINSLTFPSDVSPLLKSIIQHSWKIDPKMRPSFPQIVKALLDKDKLFPNTDVNELDTFKQRYFETVNIAPCDRGLFKEKINANNSSRRGSSRPRRSKRPTKRSNRPSAKSSTNDSDRGADRDSTKSSAETSLESVDSEKLHPMTPIKPKNKKTKPILDSDHDSENEPEIEAEIESEVEVKHESEPEIDVDVKDDDEEVAPLFEGISTFDSVMEEANRGDTNAMVRAGRMLQKGDNCRKDQTKAYRMFKKAADAGNGIGLFNTALCKALGIGTNVDEEEAFRIMEIAARPDKRNPVAMNEFGEMLQDRGDDENAIKYYEKAMKLQDTKAIFNMGKMMEKQGRINDAMRHFKQAGEAGIEEGSNNYAILLLENEKTINQGVTVLKQLSSRYPLACFNLGMIYKIGNYIGHEQDLELAFEYFKAAANLHHPKGCLHYALCLKRGEGTPKNEELSIKYFEKAVRLGDDVAMVILAAYLKDGTLIEEDLERSAELLRFAAEEENPVAMFRYGEYLENGIGVTKDLGIAQEMYRKAAERGNKDAIKKLRLL</sequence>
<dbReference type="SMART" id="SM00671">
    <property type="entry name" value="SEL1"/>
    <property type="match status" value="8"/>
</dbReference>
<feature type="domain" description="Protein kinase" evidence="4">
    <location>
        <begin position="23"/>
        <end position="317"/>
    </location>
</feature>
<feature type="compositionally biased region" description="Basic and acidic residues" evidence="3">
    <location>
        <begin position="425"/>
        <end position="434"/>
    </location>
</feature>
<dbReference type="PROSITE" id="PS50011">
    <property type="entry name" value="PROTEIN_KINASE_DOM"/>
    <property type="match status" value="1"/>
</dbReference>
<dbReference type="InterPro" id="IPR011990">
    <property type="entry name" value="TPR-like_helical_dom_sf"/>
</dbReference>
<keyword evidence="6" id="KW-1185">Reference proteome</keyword>
<evidence type="ECO:0000313" key="5">
    <source>
        <dbReference type="EMBL" id="OHT10268.1"/>
    </source>
</evidence>
<dbReference type="Pfam" id="PF07714">
    <property type="entry name" value="PK_Tyr_Ser-Thr"/>
    <property type="match status" value="1"/>
</dbReference>
<dbReference type="InterPro" id="IPR019734">
    <property type="entry name" value="TPR_rpt"/>
</dbReference>
<keyword evidence="2" id="KW-0802">TPR repeat</keyword>
<dbReference type="GO" id="GO:0005524">
    <property type="term" value="F:ATP binding"/>
    <property type="evidence" value="ECO:0007669"/>
    <property type="project" value="InterPro"/>
</dbReference>
<comment type="caution">
    <text evidence="5">The sequence shown here is derived from an EMBL/GenBank/DDBJ whole genome shotgun (WGS) entry which is preliminary data.</text>
</comment>
<dbReference type="VEuPathDB" id="TrichDB:TRFO_04286"/>
<feature type="repeat" description="TPR" evidence="2">
    <location>
        <begin position="564"/>
        <end position="597"/>
    </location>
</feature>
<feature type="region of interest" description="Disordered" evidence="3">
    <location>
        <begin position="349"/>
        <end position="455"/>
    </location>
</feature>